<dbReference type="InterPro" id="IPR009781">
    <property type="entry name" value="DUF1345"/>
</dbReference>
<gene>
    <name evidence="2" type="ORF">IC608_02785</name>
</gene>
<evidence type="ECO:0000256" key="1">
    <source>
        <dbReference type="SAM" id="Phobius"/>
    </source>
</evidence>
<keyword evidence="1" id="KW-1133">Transmembrane helix</keyword>
<feature type="transmembrane region" description="Helical" evidence="1">
    <location>
        <begin position="85"/>
        <end position="108"/>
    </location>
</feature>
<dbReference type="Proteomes" id="UP000654108">
    <property type="component" value="Unassembled WGS sequence"/>
</dbReference>
<feature type="transmembrane region" description="Helical" evidence="1">
    <location>
        <begin position="21"/>
        <end position="41"/>
    </location>
</feature>
<keyword evidence="3" id="KW-1185">Reference proteome</keyword>
<dbReference type="AlphaFoldDB" id="A0A927FUN8"/>
<reference evidence="2" key="1">
    <citation type="submission" date="2020-09" db="EMBL/GenBank/DDBJ databases">
        <title>Genome seq and assembly of Devosia sp.</title>
        <authorList>
            <person name="Chhetri G."/>
        </authorList>
    </citation>
    <scope>NUCLEOTIDE SEQUENCE</scope>
    <source>
        <strain evidence="2">PTR5</strain>
    </source>
</reference>
<evidence type="ECO:0000313" key="3">
    <source>
        <dbReference type="Proteomes" id="UP000654108"/>
    </source>
</evidence>
<protein>
    <submittedName>
        <fullName evidence="2">DUF1345 domain-containing protein</fullName>
    </submittedName>
</protein>
<dbReference type="RefSeq" id="WP_191772498.1">
    <property type="nucleotide sequence ID" value="NZ_JACYFU010000001.1"/>
</dbReference>
<comment type="caution">
    <text evidence="2">The sequence shown here is derived from an EMBL/GenBank/DDBJ whole genome shotgun (WGS) entry which is preliminary data.</text>
</comment>
<feature type="transmembrane region" description="Helical" evidence="1">
    <location>
        <begin position="172"/>
        <end position="190"/>
    </location>
</feature>
<keyword evidence="1" id="KW-0472">Membrane</keyword>
<name>A0A927FUN8_9HYPH</name>
<dbReference type="Pfam" id="PF07077">
    <property type="entry name" value="DUF1345"/>
    <property type="match status" value="1"/>
</dbReference>
<feature type="transmembrane region" description="Helical" evidence="1">
    <location>
        <begin position="47"/>
        <end position="64"/>
    </location>
</feature>
<feature type="transmembrane region" description="Helical" evidence="1">
    <location>
        <begin position="202"/>
        <end position="225"/>
    </location>
</feature>
<sequence>MSDKYKYRHRFLTILRLMPRNATLYAGLGVGVVAFFCGVWVVPQYAIGIGANAFFIVFCALSWLKTPLLTADYLKKNARKEDTPALGIILIVAFVVSASIISLTLALFSGTKPDPFQVISGVTSVLTGWFTVQTLGALHYAYEYYQAPDEQGGGDSEVEGGLDFPGDEPPNGVAFMYFSFTIGTSVATSDTRLQSNTMRRRVMVHLVFSHLYNTFLLAFAVNVLMSLGGGGGG</sequence>
<organism evidence="2 3">
    <name type="scientific">Devosia oryzisoli</name>
    <dbReference type="NCBI Taxonomy" id="2774138"/>
    <lineage>
        <taxon>Bacteria</taxon>
        <taxon>Pseudomonadati</taxon>
        <taxon>Pseudomonadota</taxon>
        <taxon>Alphaproteobacteria</taxon>
        <taxon>Hyphomicrobiales</taxon>
        <taxon>Devosiaceae</taxon>
        <taxon>Devosia</taxon>
    </lineage>
</organism>
<proteinExistence type="predicted"/>
<dbReference type="EMBL" id="JACYFU010000001">
    <property type="protein sequence ID" value="MBD8064401.1"/>
    <property type="molecule type" value="Genomic_DNA"/>
</dbReference>
<evidence type="ECO:0000313" key="2">
    <source>
        <dbReference type="EMBL" id="MBD8064401.1"/>
    </source>
</evidence>
<keyword evidence="1" id="KW-0812">Transmembrane</keyword>
<accession>A0A927FUN8</accession>